<accession>A8LN65</accession>
<dbReference type="PROSITE" id="PS50817">
    <property type="entry name" value="INTEIN_N_TER"/>
    <property type="match status" value="1"/>
</dbReference>
<dbReference type="Pfam" id="PF13403">
    <property type="entry name" value="Hint_2"/>
    <property type="match status" value="1"/>
</dbReference>
<dbReference type="KEGG" id="dsh:Dshi_1836"/>
<dbReference type="SUPFAM" id="SSF51294">
    <property type="entry name" value="Hedgehog/intein (Hint) domain"/>
    <property type="match status" value="1"/>
</dbReference>
<dbReference type="GO" id="GO:0016539">
    <property type="term" value="P:intein-mediated protein splicing"/>
    <property type="evidence" value="ECO:0007669"/>
    <property type="project" value="InterPro"/>
</dbReference>
<feature type="domain" description="Hedgehog/Intein (Hint)" evidence="1">
    <location>
        <begin position="175"/>
        <end position="321"/>
    </location>
</feature>
<keyword evidence="3" id="KW-1185">Reference proteome</keyword>
<gene>
    <name evidence="2" type="ordered locus">Dshi_1836</name>
</gene>
<evidence type="ECO:0000313" key="3">
    <source>
        <dbReference type="Proteomes" id="UP000006833"/>
    </source>
</evidence>
<organism evidence="2 3">
    <name type="scientific">Dinoroseobacter shibae (strain DSM 16493 / NCIMB 14021 / DFL 12)</name>
    <dbReference type="NCBI Taxonomy" id="398580"/>
    <lineage>
        <taxon>Bacteria</taxon>
        <taxon>Pseudomonadati</taxon>
        <taxon>Pseudomonadota</taxon>
        <taxon>Alphaproteobacteria</taxon>
        <taxon>Rhodobacterales</taxon>
        <taxon>Roseobacteraceae</taxon>
        <taxon>Dinoroseobacter</taxon>
    </lineage>
</organism>
<dbReference type="EMBL" id="CP000830">
    <property type="protein sequence ID" value="ABV93578.1"/>
    <property type="molecule type" value="Genomic_DNA"/>
</dbReference>
<protein>
    <recommendedName>
        <fullName evidence="1">Hedgehog/Intein (Hint) domain-containing protein</fullName>
    </recommendedName>
</protein>
<evidence type="ECO:0000313" key="2">
    <source>
        <dbReference type="EMBL" id="ABV93578.1"/>
    </source>
</evidence>
<sequence>METYQIWALAADQVLVQEGVTGSDGVPVPGTAVPDGLSGGNQGAGRHLPDRFITLQSNGWVPISIRDNEGDVNFADNDGTQALAATTQFGGTQYAPGRRVEAEYTLQVTDGTDTYTIIGFNIREPDSEFNNSFGSTEGLAFIGTFPPVGVPLRVISASEGPGRTATPAATYATPPCFTPGTLIEVPGGTCPVEALQVGDLVLTRDDGAQPVRWVGSARIDSAKLAGNPRFRPILLRAGALGPGRPARDMRVSRQHRVLLEDWRADLLFGSAQVLAAAAHLVNDDTIVQVYDLEPVTYHHFMFDRHQIVRADGIWAESLRPGPAILSTLGRAAQEELFEIFPELREAEDAPFPAARPLLRDWETEVLLKP</sequence>
<dbReference type="Gene3D" id="2.170.16.10">
    <property type="entry name" value="Hedgehog/Intein (Hint) domain"/>
    <property type="match status" value="1"/>
</dbReference>
<dbReference type="RefSeq" id="WP_012178508.1">
    <property type="nucleotide sequence ID" value="NC_009952.1"/>
</dbReference>
<evidence type="ECO:0000259" key="1">
    <source>
        <dbReference type="Pfam" id="PF13403"/>
    </source>
</evidence>
<dbReference type="HOGENOM" id="CLU_052810_4_0_5"/>
<name>A8LN65_DINSH</name>
<proteinExistence type="predicted"/>
<dbReference type="InterPro" id="IPR036844">
    <property type="entry name" value="Hint_dom_sf"/>
</dbReference>
<dbReference type="STRING" id="398580.Dshi_1836"/>
<reference evidence="3" key="1">
    <citation type="journal article" date="2010" name="ISME J.">
        <title>The complete genome sequence of the algal symbiont Dinoroseobacter shibae: a hitchhiker's guide to life in the sea.</title>
        <authorList>
            <person name="Wagner-Dobler I."/>
            <person name="Ballhausen B."/>
            <person name="Berger M."/>
            <person name="Brinkhoff T."/>
            <person name="Buchholz I."/>
            <person name="Bunk B."/>
            <person name="Cypionka H."/>
            <person name="Daniel R."/>
            <person name="Drepper T."/>
            <person name="Gerdts G."/>
            <person name="Hahnke S."/>
            <person name="Han C."/>
            <person name="Jahn D."/>
            <person name="Kalhoefer D."/>
            <person name="Kiss H."/>
            <person name="Klenk H.P."/>
            <person name="Kyrpides N."/>
            <person name="Liebl W."/>
            <person name="Liesegang H."/>
            <person name="Meincke L."/>
            <person name="Pati A."/>
            <person name="Petersen J."/>
            <person name="Piekarski T."/>
            <person name="Pommerenke C."/>
            <person name="Pradella S."/>
            <person name="Pukall R."/>
            <person name="Rabus R."/>
            <person name="Stackebrandt E."/>
            <person name="Thole S."/>
            <person name="Thompson L."/>
            <person name="Tielen P."/>
            <person name="Tomasch J."/>
            <person name="von Jan M."/>
            <person name="Wanphrut N."/>
            <person name="Wichels A."/>
            <person name="Zech H."/>
            <person name="Simon M."/>
        </authorList>
    </citation>
    <scope>NUCLEOTIDE SEQUENCE [LARGE SCALE GENOMIC DNA]</scope>
    <source>
        <strain evidence="3">DSM 16493 / NCIMB 14021 / DFL 12</strain>
    </source>
</reference>
<dbReference type="Proteomes" id="UP000006833">
    <property type="component" value="Chromosome"/>
</dbReference>
<dbReference type="eggNOG" id="COG2931">
    <property type="taxonomic scope" value="Bacteria"/>
</dbReference>
<dbReference type="InterPro" id="IPR006141">
    <property type="entry name" value="Intein_N"/>
</dbReference>
<dbReference type="InterPro" id="IPR028992">
    <property type="entry name" value="Hedgehog/Intein_dom"/>
</dbReference>
<dbReference type="AlphaFoldDB" id="A8LN65"/>
<dbReference type="OrthoDB" id="6305173at2"/>